<evidence type="ECO:0000313" key="11">
    <source>
        <dbReference type="EMBL" id="SDM17329.1"/>
    </source>
</evidence>
<dbReference type="InterPro" id="IPR012291">
    <property type="entry name" value="CBM2_carb-bd_dom_sf"/>
</dbReference>
<dbReference type="InterPro" id="IPR015882">
    <property type="entry name" value="HEX_bac_N"/>
</dbReference>
<keyword evidence="9" id="KW-0732">Signal</keyword>
<dbReference type="Pfam" id="PF02838">
    <property type="entry name" value="Glyco_hydro_20b"/>
    <property type="match status" value="1"/>
</dbReference>
<dbReference type="GO" id="GO:0030247">
    <property type="term" value="F:polysaccharide binding"/>
    <property type="evidence" value="ECO:0007669"/>
    <property type="project" value="InterPro"/>
</dbReference>
<dbReference type="Gene3D" id="3.20.20.80">
    <property type="entry name" value="Glycosidases"/>
    <property type="match status" value="1"/>
</dbReference>
<dbReference type="GO" id="GO:0016020">
    <property type="term" value="C:membrane"/>
    <property type="evidence" value="ECO:0007669"/>
    <property type="project" value="TreeGrafter"/>
</dbReference>
<dbReference type="EMBL" id="FNFO01000011">
    <property type="protein sequence ID" value="SDM17329.1"/>
    <property type="molecule type" value="Genomic_DNA"/>
</dbReference>
<dbReference type="SUPFAM" id="SSF55545">
    <property type="entry name" value="beta-N-acetylhexosaminidase-like domain"/>
    <property type="match status" value="1"/>
</dbReference>
<dbReference type="SUPFAM" id="SSF51445">
    <property type="entry name" value="(Trans)glycosidases"/>
    <property type="match status" value="1"/>
</dbReference>
<evidence type="ECO:0000256" key="9">
    <source>
        <dbReference type="SAM" id="SignalP"/>
    </source>
</evidence>
<dbReference type="InterPro" id="IPR004867">
    <property type="entry name" value="CHB_C_dom"/>
</dbReference>
<dbReference type="InterPro" id="IPR004866">
    <property type="entry name" value="CHB/HEX_N_dom"/>
</dbReference>
<dbReference type="PANTHER" id="PTHR22600">
    <property type="entry name" value="BETA-HEXOSAMINIDASE"/>
    <property type="match status" value="1"/>
</dbReference>
<dbReference type="STRING" id="1075417.SAMN05421823_1115"/>
<feature type="chain" id="PRO_5011489960" description="beta-N-acetylhexosaminidase" evidence="9">
    <location>
        <begin position="21"/>
        <end position="860"/>
    </location>
</feature>
<dbReference type="SUPFAM" id="SSF49384">
    <property type="entry name" value="Carbohydrate-binding domain"/>
    <property type="match status" value="1"/>
</dbReference>
<name>A0A1G9R253_9BACT</name>
<dbReference type="InterPro" id="IPR008965">
    <property type="entry name" value="CBM2/CBM3_carb-bd_dom_sf"/>
</dbReference>
<evidence type="ECO:0000259" key="10">
    <source>
        <dbReference type="SMART" id="SM01081"/>
    </source>
</evidence>
<feature type="active site" description="Proton donor" evidence="8">
    <location>
        <position position="521"/>
    </location>
</feature>
<dbReference type="PRINTS" id="PR00738">
    <property type="entry name" value="GLHYDRLASE20"/>
</dbReference>
<comment type="catalytic activity">
    <reaction evidence="1">
        <text>Hydrolysis of terminal non-reducing N-acetyl-D-hexosamine residues in N-acetyl-beta-D-hexosaminides.</text>
        <dbReference type="EC" id="3.2.1.52"/>
    </reaction>
</comment>
<feature type="signal peptide" evidence="9">
    <location>
        <begin position="1"/>
        <end position="20"/>
    </location>
</feature>
<evidence type="ECO:0000256" key="7">
    <source>
        <dbReference type="ARBA" id="ARBA00033000"/>
    </source>
</evidence>
<dbReference type="RefSeq" id="WP_089686466.1">
    <property type="nucleotide sequence ID" value="NZ_FNFO01000011.1"/>
</dbReference>
<feature type="domain" description="Chitobiase/beta-hexosaminidases N-terminal" evidence="10">
    <location>
        <begin position="27"/>
        <end position="174"/>
    </location>
</feature>
<keyword evidence="12" id="KW-1185">Reference proteome</keyword>
<gene>
    <name evidence="11" type="ORF">SAMN05421823_1115</name>
</gene>
<proteinExistence type="inferred from homology"/>
<dbReference type="Gene3D" id="3.30.379.10">
    <property type="entry name" value="Chitobiase/beta-hexosaminidase domain 2-like"/>
    <property type="match status" value="1"/>
</dbReference>
<dbReference type="Pfam" id="PF03173">
    <property type="entry name" value="CHB_HEX"/>
    <property type="match status" value="1"/>
</dbReference>
<evidence type="ECO:0000256" key="4">
    <source>
        <dbReference type="ARBA" id="ARBA00022801"/>
    </source>
</evidence>
<evidence type="ECO:0000256" key="3">
    <source>
        <dbReference type="ARBA" id="ARBA00012663"/>
    </source>
</evidence>
<dbReference type="InterPro" id="IPR017853">
    <property type="entry name" value="GH"/>
</dbReference>
<dbReference type="Gene3D" id="2.60.40.10">
    <property type="entry name" value="Immunoglobulins"/>
    <property type="match status" value="1"/>
</dbReference>
<evidence type="ECO:0000256" key="8">
    <source>
        <dbReference type="PIRSR" id="PIRSR625705-1"/>
    </source>
</evidence>
<organism evidence="11 12">
    <name type="scientific">Catalinimonas alkaloidigena</name>
    <dbReference type="NCBI Taxonomy" id="1075417"/>
    <lineage>
        <taxon>Bacteria</taxon>
        <taxon>Pseudomonadati</taxon>
        <taxon>Bacteroidota</taxon>
        <taxon>Cytophagia</taxon>
        <taxon>Cytophagales</taxon>
        <taxon>Catalimonadaceae</taxon>
        <taxon>Catalinimonas</taxon>
    </lineage>
</organism>
<dbReference type="AlphaFoldDB" id="A0A1G9R253"/>
<evidence type="ECO:0000313" key="12">
    <source>
        <dbReference type="Proteomes" id="UP000198510"/>
    </source>
</evidence>
<dbReference type="Proteomes" id="UP000198510">
    <property type="component" value="Unassembled WGS sequence"/>
</dbReference>
<keyword evidence="4" id="KW-0378">Hydrolase</keyword>
<evidence type="ECO:0000256" key="2">
    <source>
        <dbReference type="ARBA" id="ARBA00006285"/>
    </source>
</evidence>
<dbReference type="SMART" id="SM01081">
    <property type="entry name" value="CHB_HEX"/>
    <property type="match status" value="1"/>
</dbReference>
<dbReference type="OrthoDB" id="9763537at2"/>
<dbReference type="PANTHER" id="PTHR22600:SF57">
    <property type="entry name" value="BETA-N-ACETYLHEXOSAMINIDASE"/>
    <property type="match status" value="1"/>
</dbReference>
<evidence type="ECO:0000256" key="5">
    <source>
        <dbReference type="ARBA" id="ARBA00023295"/>
    </source>
</evidence>
<protein>
    <recommendedName>
        <fullName evidence="3">beta-N-acetylhexosaminidase</fullName>
        <ecNumber evidence="3">3.2.1.52</ecNumber>
    </recommendedName>
    <alternativeName>
        <fullName evidence="6">Beta-N-acetylhexosaminidase</fullName>
    </alternativeName>
    <alternativeName>
        <fullName evidence="7">N-acetyl-beta-glucosaminidase</fullName>
    </alternativeName>
</protein>
<evidence type="ECO:0000256" key="1">
    <source>
        <dbReference type="ARBA" id="ARBA00001231"/>
    </source>
</evidence>
<evidence type="ECO:0000256" key="6">
    <source>
        <dbReference type="ARBA" id="ARBA00030512"/>
    </source>
</evidence>
<dbReference type="SUPFAM" id="SSF81296">
    <property type="entry name" value="E set domains"/>
    <property type="match status" value="1"/>
</dbReference>
<dbReference type="CDD" id="cd02847">
    <property type="entry name" value="E_set_Chitobiase_C"/>
    <property type="match status" value="1"/>
</dbReference>
<keyword evidence="5" id="KW-0326">Glycosidase</keyword>
<sequence>MARTALLLLLTLFLGYSSLAQPSFDLQQLAVSWELTENQHQGKSQFQSAFTLRNTSQQNLPTTGWSLYFNLPRLIDSASVTKGFRIEHLNGDLFRLVSGPAFPGLPAGQSVEVTFVASDWSINRTDAPLGLYWVWDDASTQPQPVAHYEIIPSTQPKQFARTPDDRVDAMTSEMVFDQNQGIRDLPAEELPLIFPTPVSYQKKEGTFVLNRDVVLVADKAFAGEAAYWQGEMATLLGRPLPERAAATGKALVLQRREGAPEAYHLSVTPDRITLAAADGAGMFYGLQSLKSLLPPTAWKRSQRALAIPAVDVEDAPRFGFRAFLLDVGRHFQTKEQLLKTLDLMALYKLNVFHFHFSEDEGWRLEIPGLPELTDVGAHRSHPDGNDHLPPSYGSGPAATLYGSGYYTRTDFLEILRYAHTRHIRVIPEIESPGHARAAVQAMEARYRKLHAAGEEEAANRYRLADPNDTSRYRSVQLWNDNVMNVALPSTYRFLEKVIDEIQAMYREADVPLETIHLGGDEVPAGVWEGSPACQQLIATDPTVRHTNDLWYYYYGKVKALLESRGLYLYGWEEVALRKTKLDGQPIMIPNPDWAGEGVRVDVWNNVLGWGAEDLAYQLANAGYDVVLSPVSNLYFDMAYQKAFDEPGYYWGAFLDLDKPFSFIPYDYFKNVTTDKLGNPLSPTSFLGKTRLTDYGKEHIVGIQGLLWSETIQGPEAMEYRLLPKLLGMAERAWAPAPAWATEPDSARSAALYQDAWSEFVNVVGKRELPRLDHYAGGFHYRIPTPGARSIDGRVEANQQLPGLTLRYTTNGRTPTAKSPVYSGPIPAQGLIKLRLFTSTGRGGRTVTLGQRVENGTIRYR</sequence>
<dbReference type="InterPro" id="IPR014756">
    <property type="entry name" value="Ig_E-set"/>
</dbReference>
<reference evidence="11 12" key="1">
    <citation type="submission" date="2016-10" db="EMBL/GenBank/DDBJ databases">
        <authorList>
            <person name="de Groot N.N."/>
        </authorList>
    </citation>
    <scope>NUCLEOTIDE SEQUENCE [LARGE SCALE GENOMIC DNA]</scope>
    <source>
        <strain evidence="11 12">DSM 25186</strain>
    </source>
</reference>
<dbReference type="InterPro" id="IPR015883">
    <property type="entry name" value="Glyco_hydro_20_cat"/>
</dbReference>
<dbReference type="Pfam" id="PF00728">
    <property type="entry name" value="Glyco_hydro_20"/>
    <property type="match status" value="1"/>
</dbReference>
<comment type="similarity">
    <text evidence="2">Belongs to the glycosyl hydrolase 20 family.</text>
</comment>
<dbReference type="InterPro" id="IPR025705">
    <property type="entry name" value="Beta_hexosaminidase_sua/sub"/>
</dbReference>
<dbReference type="Pfam" id="PF03174">
    <property type="entry name" value="CHB_HEX_C"/>
    <property type="match status" value="1"/>
</dbReference>
<dbReference type="InterPro" id="IPR029018">
    <property type="entry name" value="Hex-like_dom2"/>
</dbReference>
<dbReference type="Gene3D" id="2.60.40.290">
    <property type="match status" value="1"/>
</dbReference>
<dbReference type="GO" id="GO:0030203">
    <property type="term" value="P:glycosaminoglycan metabolic process"/>
    <property type="evidence" value="ECO:0007669"/>
    <property type="project" value="TreeGrafter"/>
</dbReference>
<dbReference type="InterPro" id="IPR013783">
    <property type="entry name" value="Ig-like_fold"/>
</dbReference>
<accession>A0A1G9R253</accession>
<dbReference type="EC" id="3.2.1.52" evidence="3"/>
<dbReference type="GO" id="GO:0004563">
    <property type="term" value="F:beta-N-acetylhexosaminidase activity"/>
    <property type="evidence" value="ECO:0007669"/>
    <property type="project" value="UniProtKB-EC"/>
</dbReference>
<dbReference type="GO" id="GO:0005975">
    <property type="term" value="P:carbohydrate metabolic process"/>
    <property type="evidence" value="ECO:0007669"/>
    <property type="project" value="InterPro"/>
</dbReference>